<proteinExistence type="predicted"/>
<dbReference type="RefSeq" id="WP_378141058.1">
    <property type="nucleotide sequence ID" value="NZ_JBHSEF010000017.1"/>
</dbReference>
<evidence type="ECO:0000313" key="2">
    <source>
        <dbReference type="Proteomes" id="UP001595733"/>
    </source>
</evidence>
<sequence>MVNTADNFFDNSLQVHHDQVFALFNQIEKLKLTAYPSIEIPNFINELSNVCSLLLQKFERLSITSYSEIKLYRQTFNDLQKIVSYISQANITNHPMEVMVPAKELIIKFGDETLFFTQPLWYLNYAIGDVWTNFSNSVNKLFPQLELDSKKKILIQFPMIHKDDVLLGCVMGHELGHYFDLHSGLNISASLLPQLLQHENVKKLTNYLQMKIVNPALKLDTQVEERLKDDLVVRILGDNHLFNWLKEFVADVVGILLYGPASHFSGDSLFAFSSLSENGQLVDVYSKSHPRSSLRSIVRMNTFKKLGYEQNFDDDIQNSINISKEKWEKAQVHNSNSFIDGNIRDDLVYRLNLNKDSYELMELILLDNLDSIIDFILEKIPESLHYHYTTFNEVVPKLSKKISNFIPPNELQNQPVDSISILNAGWHAYLIYKEKLSDNLAENEQDYNIREMINNLVKKALMSANTHRRWNDASADQSND</sequence>
<protein>
    <submittedName>
        <fullName evidence="1">Uncharacterized protein</fullName>
    </submittedName>
</protein>
<gene>
    <name evidence="1" type="ORF">ACFO0S_06855</name>
</gene>
<dbReference type="EMBL" id="JBHSEF010000017">
    <property type="protein sequence ID" value="MFC4354777.1"/>
    <property type="molecule type" value="Genomic_DNA"/>
</dbReference>
<accession>A0ABV8UVE0</accession>
<dbReference type="Proteomes" id="UP001595733">
    <property type="component" value="Unassembled WGS sequence"/>
</dbReference>
<name>A0ABV8UVE0_9BACL</name>
<keyword evidence="2" id="KW-1185">Reference proteome</keyword>
<reference evidence="2" key="1">
    <citation type="journal article" date="2019" name="Int. J. Syst. Evol. Microbiol.">
        <title>The Global Catalogue of Microorganisms (GCM) 10K type strain sequencing project: providing services to taxonomists for standard genome sequencing and annotation.</title>
        <authorList>
            <consortium name="The Broad Institute Genomics Platform"/>
            <consortium name="The Broad Institute Genome Sequencing Center for Infectious Disease"/>
            <person name="Wu L."/>
            <person name="Ma J."/>
        </authorList>
    </citation>
    <scope>NUCLEOTIDE SEQUENCE [LARGE SCALE GENOMIC DNA]</scope>
    <source>
        <strain evidence="2">CCUG 50353</strain>
    </source>
</reference>
<evidence type="ECO:0000313" key="1">
    <source>
        <dbReference type="EMBL" id="MFC4354777.1"/>
    </source>
</evidence>
<organism evidence="1 2">
    <name type="scientific">Chryseomicrobium palamuruense</name>
    <dbReference type="NCBI Taxonomy" id="682973"/>
    <lineage>
        <taxon>Bacteria</taxon>
        <taxon>Bacillati</taxon>
        <taxon>Bacillota</taxon>
        <taxon>Bacilli</taxon>
        <taxon>Bacillales</taxon>
        <taxon>Caryophanaceae</taxon>
        <taxon>Chryseomicrobium</taxon>
    </lineage>
</organism>
<comment type="caution">
    <text evidence="1">The sequence shown here is derived from an EMBL/GenBank/DDBJ whole genome shotgun (WGS) entry which is preliminary data.</text>
</comment>